<gene>
    <name evidence="1" type="ORF">H9K76_15610</name>
</gene>
<evidence type="ECO:0000313" key="1">
    <source>
        <dbReference type="EMBL" id="QNN56005.1"/>
    </source>
</evidence>
<evidence type="ECO:0000313" key="2">
    <source>
        <dbReference type="Proteomes" id="UP000515811"/>
    </source>
</evidence>
<dbReference type="InterPro" id="IPR043519">
    <property type="entry name" value="NT_sf"/>
</dbReference>
<reference evidence="1 2" key="1">
    <citation type="submission" date="2020-08" db="EMBL/GenBank/DDBJ databases">
        <title>Genome sequence of Diaphorobacter ruginosibacter DSM 27467T.</title>
        <authorList>
            <person name="Hyun D.-W."/>
            <person name="Bae J.-W."/>
        </authorList>
    </citation>
    <scope>NUCLEOTIDE SEQUENCE [LARGE SCALE GENOMIC DNA]</scope>
    <source>
        <strain evidence="1 2">DSM 27467</strain>
    </source>
</reference>
<dbReference type="Proteomes" id="UP000515811">
    <property type="component" value="Chromosome"/>
</dbReference>
<dbReference type="SUPFAM" id="SSF81301">
    <property type="entry name" value="Nucleotidyltransferase"/>
    <property type="match status" value="1"/>
</dbReference>
<accession>A0A7G9RK80</accession>
<dbReference type="Gene3D" id="3.30.460.10">
    <property type="entry name" value="Beta Polymerase, domain 2"/>
    <property type="match status" value="1"/>
</dbReference>
<name>A0A7G9RK80_9BURK</name>
<dbReference type="EMBL" id="CP060714">
    <property type="protein sequence ID" value="QNN56005.1"/>
    <property type="molecule type" value="Genomic_DNA"/>
</dbReference>
<proteinExistence type="predicted"/>
<sequence length="284" mass="30758">MQTTSLPGAHAAFLDRALPLLRADSRFVGVAAAGSFASGSMDEFSDLDLVIAVEPDSTAAVMGERHQIAAGLGPLVASFTGEHVGEPRVLICLYRAEDGNAPLHVDLKFVALPDIANRVDEPVVLWERGGRVSDTLRTRDACYPMPNLQWIEDRFWVWLHYATLKIGRGELFEAVDFLGFLRIQVLGPLMLMEAGVQPAGVRRVETAVAPSRVVQLQATVATYDRSSSISCLYDAAKLYRSLRDSLGTDRLKVNEAAEGTAMEYLAAIAARLRPSRLGSGTASS</sequence>
<dbReference type="AlphaFoldDB" id="A0A7G9RK80"/>
<dbReference type="KEGG" id="drg:H9K76_15610"/>
<keyword evidence="2" id="KW-1185">Reference proteome</keyword>
<dbReference type="Gene3D" id="1.20.120.330">
    <property type="entry name" value="Nucleotidyltransferases domain 2"/>
    <property type="match status" value="1"/>
</dbReference>
<organism evidence="1 2">
    <name type="scientific">Diaphorobacter ruginosibacter</name>
    <dbReference type="NCBI Taxonomy" id="1715720"/>
    <lineage>
        <taxon>Bacteria</taxon>
        <taxon>Pseudomonadati</taxon>
        <taxon>Pseudomonadota</taxon>
        <taxon>Betaproteobacteria</taxon>
        <taxon>Burkholderiales</taxon>
        <taxon>Comamonadaceae</taxon>
        <taxon>Diaphorobacter</taxon>
    </lineage>
</organism>
<protein>
    <submittedName>
        <fullName evidence="1">Oxalate:formate antiporter</fullName>
    </submittedName>
</protein>